<evidence type="ECO:0000313" key="4">
    <source>
        <dbReference type="EMBL" id="SUQ12198.1"/>
    </source>
</evidence>
<evidence type="ECO:0000259" key="2">
    <source>
        <dbReference type="Pfam" id="PF09822"/>
    </source>
</evidence>
<name>A0A316A4N3_9FIRM</name>
<dbReference type="OrthoDB" id="9766228at2"/>
<feature type="transmembrane region" description="Helical" evidence="1">
    <location>
        <begin position="12"/>
        <end position="32"/>
    </location>
</feature>
<keyword evidence="1" id="KW-1133">Transmembrane helix</keyword>
<protein>
    <submittedName>
        <fullName evidence="4">ABC-type uncharacterized transport system involved in gliding motility, auxiliary component</fullName>
    </submittedName>
</protein>
<evidence type="ECO:0000259" key="3">
    <source>
        <dbReference type="Pfam" id="PF23357"/>
    </source>
</evidence>
<dbReference type="AlphaFoldDB" id="A0A316A4N3"/>
<dbReference type="PROSITE" id="PS51257">
    <property type="entry name" value="PROKAR_LIPOPROTEIN"/>
    <property type="match status" value="1"/>
</dbReference>
<evidence type="ECO:0000256" key="1">
    <source>
        <dbReference type="SAM" id="Phobius"/>
    </source>
</evidence>
<keyword evidence="1" id="KW-0812">Transmembrane</keyword>
<keyword evidence="5" id="KW-1185">Reference proteome</keyword>
<dbReference type="EMBL" id="UHJJ01000001">
    <property type="protein sequence ID" value="SUQ12198.1"/>
    <property type="molecule type" value="Genomic_DNA"/>
</dbReference>
<proteinExistence type="predicted"/>
<feature type="transmembrane region" description="Helical" evidence="1">
    <location>
        <begin position="443"/>
        <end position="465"/>
    </location>
</feature>
<reference evidence="5" key="1">
    <citation type="submission" date="2017-07" db="EMBL/GenBank/DDBJ databases">
        <authorList>
            <person name="Varghese N."/>
            <person name="Submissions S."/>
        </authorList>
    </citation>
    <scope>NUCLEOTIDE SEQUENCE [LARGE SCALE GENOMIC DNA]</scope>
    <source>
        <strain evidence="5">NLAE-zl-C134</strain>
    </source>
</reference>
<accession>A0A316A4N3</accession>
<organism evidence="4 5">
    <name type="scientific">Faecalicatena contorta</name>
    <dbReference type="NCBI Taxonomy" id="39482"/>
    <lineage>
        <taxon>Bacteria</taxon>
        <taxon>Bacillati</taxon>
        <taxon>Bacillota</taxon>
        <taxon>Clostridia</taxon>
        <taxon>Lachnospirales</taxon>
        <taxon>Lachnospiraceae</taxon>
        <taxon>Faecalicatena</taxon>
    </lineage>
</organism>
<dbReference type="Proteomes" id="UP000254051">
    <property type="component" value="Unassembled WGS sequence"/>
</dbReference>
<evidence type="ECO:0000313" key="5">
    <source>
        <dbReference type="Proteomes" id="UP000254051"/>
    </source>
</evidence>
<sequence length="471" mass="53065">MEHKKLTRFQNLILLGYMVLLIGCAVVVTLVVEKIESRFNLRWDLTNSQIYSIGDTTKEVLEKLDKDITIYTLYETGSEDRTISEILARYKQKSSYLKVVNVDPLESPFFTQQFETDDTKIEESSLVIQADDTKDFRVINAQDLYEWQLEEDQLYATGMIAEQRITSAIFSIEGGRQAAAYFVTGHGEMNVSEQYYLAKTLESDGYKVSPYDLVYNDTALTSDDCLLFLSPVKDLTDEEYKILQRFMDEGGKSVYLINPLTEELPNFNRLFGFYGLELEDNLIVETDSNNYLNSQIMIKPQMNKENPVLQSVIEADAGLVLPRCRGITSIEKENIKLDPILYSSESSYGKVNSYTETLDKETGDTEGPFLLGAAASNNQNDSKIVLLGSSDFVSTLENAKYEGNIALFMDSVTWASGKVNSVAIQPKSLVSAPLKIPSTAAGYRLMILVIIVMPVIILISGAFVWRRRLSR</sequence>
<dbReference type="InterPro" id="IPR055396">
    <property type="entry name" value="DUF7088"/>
</dbReference>
<feature type="domain" description="DUF7088" evidence="3">
    <location>
        <begin position="48"/>
        <end position="131"/>
    </location>
</feature>
<dbReference type="Pfam" id="PF23357">
    <property type="entry name" value="DUF7088"/>
    <property type="match status" value="1"/>
</dbReference>
<gene>
    <name evidence="4" type="ORF">SAMN05216529_10187</name>
</gene>
<feature type="domain" description="ABC-type uncharacterised transport system" evidence="2">
    <location>
        <begin position="181"/>
        <end position="397"/>
    </location>
</feature>
<dbReference type="RefSeq" id="WP_109708263.1">
    <property type="nucleotide sequence ID" value="NZ_QGDS01000001.1"/>
</dbReference>
<dbReference type="Pfam" id="PF09822">
    <property type="entry name" value="ABC_transp_aux"/>
    <property type="match status" value="1"/>
</dbReference>
<dbReference type="InterPro" id="IPR019196">
    <property type="entry name" value="ABC_transp_unknown"/>
</dbReference>
<keyword evidence="1" id="KW-0472">Membrane</keyword>